<evidence type="ECO:0000313" key="2">
    <source>
        <dbReference type="EMBL" id="QDZ08839.1"/>
    </source>
</evidence>
<proteinExistence type="predicted"/>
<sequence length="225" mass="23455">MGTMVGALAVAGAFAVPAFGTPDSANRVGKASPSAQIFFTPASADPKLAALIARSGIGTASFRFAPAESRGVRRPVVTALQIATPKTGVVTLRNLGSDTTAPGLGLAPIKYNLVASTAAKRLSVPGDAPKMDLGTSPSGRRMDPGFNLSKPSKLKAVTDRPPTDTRLIGDAPQMIDVGGAYSLRRNIDVTAGVRYKSPDRDRLAPMPDDRRVDSQAVYVGTTFKF</sequence>
<evidence type="ECO:0000256" key="1">
    <source>
        <dbReference type="SAM" id="MobiDB-lite"/>
    </source>
</evidence>
<protein>
    <recommendedName>
        <fullName evidence="4">Porin domain-containing protein</fullName>
    </recommendedName>
</protein>
<organism evidence="2 3">
    <name type="scientific">Sphingomonas panacisoli</name>
    <dbReference type="NCBI Taxonomy" id="1813879"/>
    <lineage>
        <taxon>Bacteria</taxon>
        <taxon>Pseudomonadati</taxon>
        <taxon>Pseudomonadota</taxon>
        <taxon>Alphaproteobacteria</taxon>
        <taxon>Sphingomonadales</taxon>
        <taxon>Sphingomonadaceae</taxon>
        <taxon>Sphingomonas</taxon>
    </lineage>
</organism>
<evidence type="ECO:0008006" key="4">
    <source>
        <dbReference type="Google" id="ProtNLM"/>
    </source>
</evidence>
<keyword evidence="3" id="KW-1185">Reference proteome</keyword>
<dbReference type="OrthoDB" id="8479273at2"/>
<dbReference type="AlphaFoldDB" id="A0A5B8LLK8"/>
<name>A0A5B8LLK8_9SPHN</name>
<reference evidence="2 3" key="1">
    <citation type="submission" date="2019-07" db="EMBL/GenBank/DDBJ databases">
        <title>Full genome sequence of Sphingomonas sp. 4R-6-7(HKS19).</title>
        <authorList>
            <person name="Im W.-T."/>
        </authorList>
    </citation>
    <scope>NUCLEOTIDE SEQUENCE [LARGE SCALE GENOMIC DNA]</scope>
    <source>
        <strain evidence="2 3">HKS19</strain>
    </source>
</reference>
<gene>
    <name evidence="2" type="ORF">FPZ24_16310</name>
</gene>
<dbReference type="Proteomes" id="UP000315673">
    <property type="component" value="Chromosome"/>
</dbReference>
<dbReference type="KEGG" id="spai:FPZ24_16310"/>
<dbReference type="EMBL" id="CP042306">
    <property type="protein sequence ID" value="QDZ08839.1"/>
    <property type="molecule type" value="Genomic_DNA"/>
</dbReference>
<accession>A0A5B8LLK8</accession>
<evidence type="ECO:0000313" key="3">
    <source>
        <dbReference type="Proteomes" id="UP000315673"/>
    </source>
</evidence>
<feature type="region of interest" description="Disordered" evidence="1">
    <location>
        <begin position="126"/>
        <end position="166"/>
    </location>
</feature>
<dbReference type="RefSeq" id="WP_146573777.1">
    <property type="nucleotide sequence ID" value="NZ_CP042306.1"/>
</dbReference>